<keyword evidence="5 6" id="KW-0472">Membrane</keyword>
<dbReference type="InterPro" id="IPR050173">
    <property type="entry name" value="ABC_transporter_C-like"/>
</dbReference>
<dbReference type="AlphaFoldDB" id="A0A4W5KED5"/>
<evidence type="ECO:0000256" key="5">
    <source>
        <dbReference type="ARBA" id="ARBA00023136"/>
    </source>
</evidence>
<evidence type="ECO:0008006" key="9">
    <source>
        <dbReference type="Google" id="ProtNLM"/>
    </source>
</evidence>
<accession>A0A4W5KED5</accession>
<evidence type="ECO:0000313" key="7">
    <source>
        <dbReference type="Ensembl" id="ENSHHUP00000010316.1"/>
    </source>
</evidence>
<evidence type="ECO:0000256" key="2">
    <source>
        <dbReference type="ARBA" id="ARBA00022741"/>
    </source>
</evidence>
<dbReference type="STRING" id="62062.ENSHHUP00000010316"/>
<keyword evidence="1 6" id="KW-0812">Transmembrane</keyword>
<evidence type="ECO:0000256" key="1">
    <source>
        <dbReference type="ARBA" id="ARBA00022692"/>
    </source>
</evidence>
<dbReference type="GO" id="GO:0016020">
    <property type="term" value="C:membrane"/>
    <property type="evidence" value="ECO:0007669"/>
    <property type="project" value="InterPro"/>
</dbReference>
<keyword evidence="2" id="KW-0547">Nucleotide-binding</keyword>
<reference evidence="7" key="2">
    <citation type="submission" date="2025-08" db="UniProtKB">
        <authorList>
            <consortium name="Ensembl"/>
        </authorList>
    </citation>
    <scope>IDENTIFICATION</scope>
</reference>
<sequence>MLLDSDVVCPLSRSNPMDDAGFFSFTSFAWMTPMMWSLFRNRLDKSSLSLSSHDGADTNVKRFERLWEEEVAKVGLEKASLGGVFLRFQRTRLLVAFLVSILFTLSVFIGPAVLVYEILNYAEAPGTSTLVHGVGLCVALFISEFSKAFFASLLWAVNLRTAIRVKSAFSIIAFQKIISLRSISNISVGEVQIPCCHVLFSFWGFSTVVHLSHRIHIADRNKHLPGKKKGRGVCMPYD</sequence>
<feature type="transmembrane region" description="Helical" evidence="6">
    <location>
        <begin position="93"/>
        <end position="119"/>
    </location>
</feature>
<keyword evidence="3" id="KW-0067">ATP-binding</keyword>
<dbReference type="Ensembl" id="ENSHHUT00000010648.1">
    <property type="protein sequence ID" value="ENSHHUP00000010316.1"/>
    <property type="gene ID" value="ENSHHUG00000006304.1"/>
</dbReference>
<evidence type="ECO:0000313" key="8">
    <source>
        <dbReference type="Proteomes" id="UP000314982"/>
    </source>
</evidence>
<evidence type="ECO:0000256" key="4">
    <source>
        <dbReference type="ARBA" id="ARBA00022989"/>
    </source>
</evidence>
<evidence type="ECO:0000256" key="3">
    <source>
        <dbReference type="ARBA" id="ARBA00022840"/>
    </source>
</evidence>
<dbReference type="SUPFAM" id="SSF90123">
    <property type="entry name" value="ABC transporter transmembrane region"/>
    <property type="match status" value="1"/>
</dbReference>
<dbReference type="PANTHER" id="PTHR24223">
    <property type="entry name" value="ATP-BINDING CASSETTE SUB-FAMILY C"/>
    <property type="match status" value="1"/>
</dbReference>
<dbReference type="Proteomes" id="UP000314982">
    <property type="component" value="Unassembled WGS sequence"/>
</dbReference>
<dbReference type="InterPro" id="IPR036640">
    <property type="entry name" value="ABC1_TM_sf"/>
</dbReference>
<dbReference type="GO" id="GO:0042626">
    <property type="term" value="F:ATPase-coupled transmembrane transporter activity"/>
    <property type="evidence" value="ECO:0007669"/>
    <property type="project" value="TreeGrafter"/>
</dbReference>
<reference evidence="7" key="3">
    <citation type="submission" date="2025-09" db="UniProtKB">
        <authorList>
            <consortium name="Ensembl"/>
        </authorList>
    </citation>
    <scope>IDENTIFICATION</scope>
</reference>
<dbReference type="GeneTree" id="ENSGT00940000159578"/>
<feature type="transmembrane region" description="Helical" evidence="6">
    <location>
        <begin position="20"/>
        <end position="39"/>
    </location>
</feature>
<keyword evidence="8" id="KW-1185">Reference proteome</keyword>
<dbReference type="GO" id="GO:0005524">
    <property type="term" value="F:ATP binding"/>
    <property type="evidence" value="ECO:0007669"/>
    <property type="project" value="UniProtKB-KW"/>
</dbReference>
<protein>
    <recommendedName>
        <fullName evidence="9">ABC transmembrane type-1 domain-containing protein</fullName>
    </recommendedName>
</protein>
<name>A0A4W5KED5_9TELE</name>
<keyword evidence="4 6" id="KW-1133">Transmembrane helix</keyword>
<evidence type="ECO:0000256" key="6">
    <source>
        <dbReference type="SAM" id="Phobius"/>
    </source>
</evidence>
<proteinExistence type="predicted"/>
<reference evidence="8" key="1">
    <citation type="submission" date="2018-06" db="EMBL/GenBank/DDBJ databases">
        <title>Genome assembly of Danube salmon.</title>
        <authorList>
            <person name="Macqueen D.J."/>
            <person name="Gundappa M.K."/>
        </authorList>
    </citation>
    <scope>NUCLEOTIDE SEQUENCE [LARGE SCALE GENOMIC DNA]</scope>
</reference>
<organism evidence="7 8">
    <name type="scientific">Hucho hucho</name>
    <name type="common">huchen</name>
    <dbReference type="NCBI Taxonomy" id="62062"/>
    <lineage>
        <taxon>Eukaryota</taxon>
        <taxon>Metazoa</taxon>
        <taxon>Chordata</taxon>
        <taxon>Craniata</taxon>
        <taxon>Vertebrata</taxon>
        <taxon>Euteleostomi</taxon>
        <taxon>Actinopterygii</taxon>
        <taxon>Neopterygii</taxon>
        <taxon>Teleostei</taxon>
        <taxon>Protacanthopterygii</taxon>
        <taxon>Salmoniformes</taxon>
        <taxon>Salmonidae</taxon>
        <taxon>Salmoninae</taxon>
        <taxon>Hucho</taxon>
    </lineage>
</organism>
<feature type="transmembrane region" description="Helical" evidence="6">
    <location>
        <begin position="131"/>
        <end position="157"/>
    </location>
</feature>
<dbReference type="PANTHER" id="PTHR24223:SF10">
    <property type="entry name" value="ATP-BINDING CASSETTE SUB-FAMILY C MEMBER 12"/>
    <property type="match status" value="1"/>
</dbReference>